<evidence type="ECO:0000313" key="1">
    <source>
        <dbReference type="EnsemblMetazoa" id="AFUN014894-PB"/>
    </source>
</evidence>
<accession>A0A182S384</accession>
<sequence length="131" mass="14656">MLPVVPFPLARASPTRSVCRRVSIHRPGRLNGRCTIYRQLAACLRQQSSPYAHCHFHRPGPIVAAGRCEPVLDALPSHTPPVLAPVHCQFWAPCSVFSAQPHHGVGDYQLRPLCYLDSRNRTRASRRTEAE</sequence>
<name>A0A182S384_ANOFN</name>
<reference evidence="1" key="1">
    <citation type="submission" date="2020-05" db="UniProtKB">
        <authorList>
            <consortium name="EnsemblMetazoa"/>
        </authorList>
    </citation>
    <scope>IDENTIFICATION</scope>
    <source>
        <strain evidence="1">FUMOZ</strain>
    </source>
</reference>
<dbReference type="EnsemblMetazoa" id="AFUN014894-RB">
    <property type="protein sequence ID" value="AFUN014894-PB"/>
    <property type="gene ID" value="AFUN014894"/>
</dbReference>
<proteinExistence type="predicted"/>
<protein>
    <submittedName>
        <fullName evidence="1">Uncharacterized protein</fullName>
    </submittedName>
</protein>
<dbReference type="VEuPathDB" id="VectorBase:AFUN014894"/>
<organism evidence="1">
    <name type="scientific">Anopheles funestus</name>
    <name type="common">African malaria mosquito</name>
    <dbReference type="NCBI Taxonomy" id="62324"/>
    <lineage>
        <taxon>Eukaryota</taxon>
        <taxon>Metazoa</taxon>
        <taxon>Ecdysozoa</taxon>
        <taxon>Arthropoda</taxon>
        <taxon>Hexapoda</taxon>
        <taxon>Insecta</taxon>
        <taxon>Pterygota</taxon>
        <taxon>Neoptera</taxon>
        <taxon>Endopterygota</taxon>
        <taxon>Diptera</taxon>
        <taxon>Nematocera</taxon>
        <taxon>Culicoidea</taxon>
        <taxon>Culicidae</taxon>
        <taxon>Anophelinae</taxon>
        <taxon>Anopheles</taxon>
    </lineage>
</organism>
<dbReference type="AlphaFoldDB" id="A0A182S384"/>